<protein>
    <submittedName>
        <fullName evidence="4">Peptidase M23</fullName>
    </submittedName>
</protein>
<feature type="region of interest" description="Disordered" evidence="2">
    <location>
        <begin position="380"/>
        <end position="412"/>
    </location>
</feature>
<evidence type="ECO:0000256" key="1">
    <source>
        <dbReference type="SAM" id="Coils"/>
    </source>
</evidence>
<dbReference type="Pfam" id="PF01551">
    <property type="entry name" value="Peptidase_M23"/>
    <property type="match status" value="1"/>
</dbReference>
<proteinExistence type="predicted"/>
<evidence type="ECO:0000313" key="4">
    <source>
        <dbReference type="EMBL" id="OYP55607.1"/>
    </source>
</evidence>
<evidence type="ECO:0000256" key="2">
    <source>
        <dbReference type="SAM" id="MobiDB-lite"/>
    </source>
</evidence>
<dbReference type="Gene3D" id="2.70.70.10">
    <property type="entry name" value="Glucose Permease (Domain IIA)"/>
    <property type="match status" value="1"/>
</dbReference>
<organism evidence="4 5">
    <name type="scientific">Segatella bryantii</name>
    <name type="common">Prevotella bryantii</name>
    <dbReference type="NCBI Taxonomy" id="77095"/>
    <lineage>
        <taxon>Bacteria</taxon>
        <taxon>Pseudomonadati</taxon>
        <taxon>Bacteroidota</taxon>
        <taxon>Bacteroidia</taxon>
        <taxon>Bacteroidales</taxon>
        <taxon>Prevotellaceae</taxon>
        <taxon>Segatella</taxon>
    </lineage>
</organism>
<feature type="coiled-coil region" evidence="1">
    <location>
        <begin position="52"/>
        <end position="135"/>
    </location>
</feature>
<evidence type="ECO:0000313" key="5">
    <source>
        <dbReference type="Proteomes" id="UP000216189"/>
    </source>
</evidence>
<dbReference type="InterPro" id="IPR011055">
    <property type="entry name" value="Dup_hybrid_motif"/>
</dbReference>
<feature type="domain" description="M23ase beta-sheet core" evidence="3">
    <location>
        <begin position="457"/>
        <end position="543"/>
    </location>
</feature>
<keyword evidence="5" id="KW-1185">Reference proteome</keyword>
<comment type="caution">
    <text evidence="4">The sequence shown here is derived from an EMBL/GenBank/DDBJ whole genome shotgun (WGS) entry which is preliminary data.</text>
</comment>
<dbReference type="Proteomes" id="UP000216189">
    <property type="component" value="Unassembled WGS sequence"/>
</dbReference>
<dbReference type="RefSeq" id="WP_094448244.1">
    <property type="nucleotide sequence ID" value="NZ_CAMHUK010000001.1"/>
</dbReference>
<dbReference type="InterPro" id="IPR016047">
    <property type="entry name" value="M23ase_b-sheet_dom"/>
</dbReference>
<dbReference type="EMBL" id="NPJF01000026">
    <property type="protein sequence ID" value="OYP55607.1"/>
    <property type="molecule type" value="Genomic_DNA"/>
</dbReference>
<accession>A0ABX4EJB2</accession>
<feature type="compositionally biased region" description="Basic and acidic residues" evidence="2">
    <location>
        <begin position="380"/>
        <end position="408"/>
    </location>
</feature>
<keyword evidence="1" id="KW-0175">Coiled coil</keyword>
<dbReference type="Gene3D" id="6.10.250.3150">
    <property type="match status" value="1"/>
</dbReference>
<dbReference type="CDD" id="cd12797">
    <property type="entry name" value="M23_peptidase"/>
    <property type="match status" value="1"/>
</dbReference>
<dbReference type="SUPFAM" id="SSF51261">
    <property type="entry name" value="Duplicated hybrid motif"/>
    <property type="match status" value="1"/>
</dbReference>
<name>A0ABX4EJB2_SEGBR</name>
<sequence length="549" mass="60773">MKRVLLIVLLISFCLLPYAQNKKQRKLNGKATTTKVAKSKIIKNTVYTNSSIRGLQNQRAAIQKKIREQEAELRANKENVKQRLQNLLVINSEIDQKQKSIDGIQSDIHHIEGNIGILKSQLKTLEQQLQDRKAKYIKSMRYMSRHHSVQDKLMFIFSAKSFAQMYRRFRFIRQYAAFQKAQGDMVKAKQEEVTGKHVELEKVKGHKNSLLTESKRARTELEGKKTEQQDVVKTLQSQQKTIQNIIAEQHKKDAALNAQIDRLIAQEVAKARARAAAEAKKRAAAAEAAKRRAAELAKKKAAAEAAARENARRIAEAKAREAKLKAEAEAARKAAEAAKRAQAAAAEAKKIAAAEAATKAAAAREAAAAQAAREAQVAREAAERKAKADEVRTKKELAEAKEEAREAESLSSVDRMMNSGFEANRGRLPMPITGSYRIVSHFGQHSVDGLNGVTLDNKGINIMGHAGCNARAIYDGEVSAVFGYSGTWVVMVRHGAYISVYCNLKSVAVHRGQRVSARQGLGSVGADNILQFQLRKETAKLNPEAWLGR</sequence>
<gene>
    <name evidence="4" type="ORF">CIK91_04465</name>
</gene>
<evidence type="ECO:0000259" key="3">
    <source>
        <dbReference type="Pfam" id="PF01551"/>
    </source>
</evidence>
<reference evidence="4 5" key="1">
    <citation type="submission" date="2017-08" db="EMBL/GenBank/DDBJ databases">
        <title>Comparative genomics of non-oral Prevotella species.</title>
        <authorList>
            <person name="Accetto T."/>
            <person name="Nograsek B."/>
            <person name="Avgustin G."/>
        </authorList>
    </citation>
    <scope>NUCLEOTIDE SEQUENCE [LARGE SCALE GENOMIC DNA]</scope>
    <source>
        <strain evidence="4 5">TC1-1</strain>
    </source>
</reference>